<name>A0AAN0W954_BACCE</name>
<reference evidence="1 2" key="1">
    <citation type="journal article" date="2015" name="Genome Announc.">
        <title>Complete genome sequences for 35 biothreat assay-relevant bacillus species.</title>
        <authorList>
            <person name="Johnson S.L."/>
            <person name="Daligault H.E."/>
            <person name="Davenport K.W."/>
            <person name="Jaissle J."/>
            <person name="Frey K.G."/>
            <person name="Ladner J.T."/>
            <person name="Broomall S.M."/>
            <person name="Bishop-Lilly K.A."/>
            <person name="Bruce D.C."/>
            <person name="Gibbons H.S."/>
            <person name="Coyne S.R."/>
            <person name="Lo C.C."/>
            <person name="Meincke L."/>
            <person name="Munk A.C."/>
            <person name="Koroleva G.I."/>
            <person name="Rosenzweig C.N."/>
            <person name="Palacios G.F."/>
            <person name="Redden C.L."/>
            <person name="Minogue T.D."/>
            <person name="Chain P.S."/>
        </authorList>
    </citation>
    <scope>NUCLEOTIDE SEQUENCE [LARGE SCALE GENOMIC DNA]</scope>
    <source>
        <strain evidence="1 2">03BB108</strain>
    </source>
</reference>
<organism evidence="1 2">
    <name type="scientific">Bacillus cereus 03BB108</name>
    <dbReference type="NCBI Taxonomy" id="451709"/>
    <lineage>
        <taxon>Bacteria</taxon>
        <taxon>Bacillati</taxon>
        <taxon>Bacillota</taxon>
        <taxon>Bacilli</taxon>
        <taxon>Bacillales</taxon>
        <taxon>Bacillaceae</taxon>
        <taxon>Bacillus</taxon>
        <taxon>Bacillus cereus group</taxon>
    </lineage>
</organism>
<accession>A0AAN0W954</accession>
<sequence>MANAKTNAKTVCLLGNEELFFDGISKRTRCITNGRGLK</sequence>
<evidence type="ECO:0000313" key="2">
    <source>
        <dbReference type="Proteomes" id="UP000031861"/>
    </source>
</evidence>
<proteinExistence type="predicted"/>
<dbReference type="Proteomes" id="UP000031861">
    <property type="component" value="Chromosome"/>
</dbReference>
<protein>
    <submittedName>
        <fullName evidence="1">PAP2</fullName>
    </submittedName>
</protein>
<evidence type="ECO:0000313" key="1">
    <source>
        <dbReference type="EMBL" id="AJI13409.1"/>
    </source>
</evidence>
<gene>
    <name evidence="1" type="ORF">AK40_1121</name>
</gene>
<dbReference type="AlphaFoldDB" id="A0AAN0W954"/>
<dbReference type="EMBL" id="CP009641">
    <property type="protein sequence ID" value="AJI13409.1"/>
    <property type="molecule type" value="Genomic_DNA"/>
</dbReference>